<evidence type="ECO:0000313" key="5">
    <source>
        <dbReference type="Proteomes" id="UP001187471"/>
    </source>
</evidence>
<gene>
    <name evidence="4" type="ORF">RJ640_009423</name>
</gene>
<dbReference type="AlphaFoldDB" id="A0AA88U345"/>
<dbReference type="InterPro" id="IPR045051">
    <property type="entry name" value="SBT"/>
</dbReference>
<evidence type="ECO:0000256" key="1">
    <source>
        <dbReference type="ARBA" id="ARBA00011073"/>
    </source>
</evidence>
<dbReference type="Gene3D" id="2.60.40.2310">
    <property type="match status" value="1"/>
</dbReference>
<keyword evidence="5" id="KW-1185">Reference proteome</keyword>
<organism evidence="4 5">
    <name type="scientific">Escallonia rubra</name>
    <dbReference type="NCBI Taxonomy" id="112253"/>
    <lineage>
        <taxon>Eukaryota</taxon>
        <taxon>Viridiplantae</taxon>
        <taxon>Streptophyta</taxon>
        <taxon>Embryophyta</taxon>
        <taxon>Tracheophyta</taxon>
        <taxon>Spermatophyta</taxon>
        <taxon>Magnoliopsida</taxon>
        <taxon>eudicotyledons</taxon>
        <taxon>Gunneridae</taxon>
        <taxon>Pentapetalae</taxon>
        <taxon>asterids</taxon>
        <taxon>campanulids</taxon>
        <taxon>Escalloniales</taxon>
        <taxon>Escalloniaceae</taxon>
        <taxon>Escallonia</taxon>
    </lineage>
</organism>
<dbReference type="Pfam" id="PF17766">
    <property type="entry name" value="fn3_6"/>
    <property type="match status" value="1"/>
</dbReference>
<reference evidence="4" key="1">
    <citation type="submission" date="2022-12" db="EMBL/GenBank/DDBJ databases">
        <title>Draft genome assemblies for two species of Escallonia (Escalloniales).</title>
        <authorList>
            <person name="Chanderbali A."/>
            <person name="Dervinis C."/>
            <person name="Anghel I."/>
            <person name="Soltis D."/>
            <person name="Soltis P."/>
            <person name="Zapata F."/>
        </authorList>
    </citation>
    <scope>NUCLEOTIDE SEQUENCE</scope>
    <source>
        <strain evidence="4">UCBG92.1500</strain>
        <tissue evidence="4">Leaf</tissue>
    </source>
</reference>
<evidence type="ECO:0000256" key="2">
    <source>
        <dbReference type="ARBA" id="ARBA00022729"/>
    </source>
</evidence>
<sequence>MVTFGCRQPYRSQGLPVNTFDLKDTSVGTWSMLERHLIQQQIPTDPSLGAAAYVKFLHPIWSPAAIKSAIMITARIYKRDGKYDDGAAAYVKSFHPTWSPAAVKSAIMTTGFPVSAYRAVATTPPELNIQVEPSVLSFCSLGQKASFTVTVTGTINKKVVSASLVWDHGLHVVRSPIASYLMESK</sequence>
<dbReference type="SUPFAM" id="SSF52743">
    <property type="entry name" value="Subtilisin-like"/>
    <property type="match status" value="1"/>
</dbReference>
<dbReference type="InterPro" id="IPR041469">
    <property type="entry name" value="Subtilisin-like_FN3"/>
</dbReference>
<feature type="domain" description="Subtilisin-like protease fibronectin type-III" evidence="3">
    <location>
        <begin position="102"/>
        <end position="178"/>
    </location>
</feature>
<dbReference type="PANTHER" id="PTHR10795">
    <property type="entry name" value="PROPROTEIN CONVERTASE SUBTILISIN/KEXIN"/>
    <property type="match status" value="1"/>
</dbReference>
<evidence type="ECO:0000259" key="3">
    <source>
        <dbReference type="Pfam" id="PF17766"/>
    </source>
</evidence>
<dbReference type="Gene3D" id="3.40.50.200">
    <property type="entry name" value="Peptidase S8/S53 domain"/>
    <property type="match status" value="1"/>
</dbReference>
<comment type="caution">
    <text evidence="4">The sequence shown here is derived from an EMBL/GenBank/DDBJ whole genome shotgun (WGS) entry which is preliminary data.</text>
</comment>
<dbReference type="Proteomes" id="UP001187471">
    <property type="component" value="Unassembled WGS sequence"/>
</dbReference>
<dbReference type="GO" id="GO:0006508">
    <property type="term" value="P:proteolysis"/>
    <property type="evidence" value="ECO:0007669"/>
    <property type="project" value="InterPro"/>
</dbReference>
<accession>A0AA88U345</accession>
<dbReference type="GO" id="GO:0004252">
    <property type="term" value="F:serine-type endopeptidase activity"/>
    <property type="evidence" value="ECO:0007669"/>
    <property type="project" value="InterPro"/>
</dbReference>
<keyword evidence="2" id="KW-0732">Signal</keyword>
<evidence type="ECO:0000313" key="4">
    <source>
        <dbReference type="EMBL" id="KAK2968595.1"/>
    </source>
</evidence>
<comment type="similarity">
    <text evidence="1">Belongs to the peptidase S8 family.</text>
</comment>
<dbReference type="InterPro" id="IPR036852">
    <property type="entry name" value="Peptidase_S8/S53_dom_sf"/>
</dbReference>
<protein>
    <recommendedName>
        <fullName evidence="3">Subtilisin-like protease fibronectin type-III domain-containing protein</fullName>
    </recommendedName>
</protein>
<name>A0AA88U345_9ASTE</name>
<proteinExistence type="inferred from homology"/>
<dbReference type="EMBL" id="JAVXUO010002905">
    <property type="protein sequence ID" value="KAK2968595.1"/>
    <property type="molecule type" value="Genomic_DNA"/>
</dbReference>